<reference evidence="3" key="1">
    <citation type="journal article" date="2023" name="Science">
        <title>Elucidation of the pathway for biosynthesis of saponin adjuvants from the soapbark tree.</title>
        <authorList>
            <person name="Reed J."/>
            <person name="Orme A."/>
            <person name="El-Demerdash A."/>
            <person name="Owen C."/>
            <person name="Martin L.B.B."/>
            <person name="Misra R.C."/>
            <person name="Kikuchi S."/>
            <person name="Rejzek M."/>
            <person name="Martin A.C."/>
            <person name="Harkess A."/>
            <person name="Leebens-Mack J."/>
            <person name="Louveau T."/>
            <person name="Stephenson M.J."/>
            <person name="Osbourn A."/>
        </authorList>
    </citation>
    <scope>NUCLEOTIDE SEQUENCE</scope>
    <source>
        <strain evidence="3">S10</strain>
    </source>
</reference>
<dbReference type="KEGG" id="qsa:O6P43_016487"/>
<accession>A0AAD7LMY0</accession>
<dbReference type="GO" id="GO:0009733">
    <property type="term" value="P:response to auxin"/>
    <property type="evidence" value="ECO:0007669"/>
    <property type="project" value="InterPro"/>
</dbReference>
<evidence type="ECO:0000313" key="4">
    <source>
        <dbReference type="Proteomes" id="UP001163823"/>
    </source>
</evidence>
<feature type="region of interest" description="Disordered" evidence="2">
    <location>
        <begin position="117"/>
        <end position="136"/>
    </location>
</feature>
<evidence type="ECO:0000313" key="3">
    <source>
        <dbReference type="EMBL" id="KAJ7961099.1"/>
    </source>
</evidence>
<evidence type="ECO:0000256" key="1">
    <source>
        <dbReference type="ARBA" id="ARBA00006974"/>
    </source>
</evidence>
<gene>
    <name evidence="3" type="ORF">O6P43_016487</name>
</gene>
<keyword evidence="4" id="KW-1185">Reference proteome</keyword>
<proteinExistence type="inferred from homology"/>
<protein>
    <submittedName>
        <fullName evidence="3">Auxin-responsive family protein</fullName>
    </submittedName>
</protein>
<dbReference type="Proteomes" id="UP001163823">
    <property type="component" value="Chromosome 7"/>
</dbReference>
<organism evidence="3 4">
    <name type="scientific">Quillaja saponaria</name>
    <name type="common">Soap bark tree</name>
    <dbReference type="NCBI Taxonomy" id="32244"/>
    <lineage>
        <taxon>Eukaryota</taxon>
        <taxon>Viridiplantae</taxon>
        <taxon>Streptophyta</taxon>
        <taxon>Embryophyta</taxon>
        <taxon>Tracheophyta</taxon>
        <taxon>Spermatophyta</taxon>
        <taxon>Magnoliopsida</taxon>
        <taxon>eudicotyledons</taxon>
        <taxon>Gunneridae</taxon>
        <taxon>Pentapetalae</taxon>
        <taxon>rosids</taxon>
        <taxon>fabids</taxon>
        <taxon>Fabales</taxon>
        <taxon>Quillajaceae</taxon>
        <taxon>Quillaja</taxon>
    </lineage>
</organism>
<sequence>MTSMMTKICRRSLNSLMAKLRLKSKRKSKKKTEREEHIEPGVPEGFIPMHVGLNDEESKRYVIPISCLSSKLFIALLNQFEDQILAVREGPVRLPCSQVLFEGLLVLVMKEEKSKSSTRPCRKIEQHSYPQASTAF</sequence>
<evidence type="ECO:0000256" key="2">
    <source>
        <dbReference type="SAM" id="MobiDB-lite"/>
    </source>
</evidence>
<dbReference type="EMBL" id="JARAOO010000007">
    <property type="protein sequence ID" value="KAJ7961099.1"/>
    <property type="molecule type" value="Genomic_DNA"/>
</dbReference>
<dbReference type="PANTHER" id="PTHR31374">
    <property type="entry name" value="AUXIN-INDUCED PROTEIN-LIKE-RELATED"/>
    <property type="match status" value="1"/>
</dbReference>
<comment type="similarity">
    <text evidence="1">Belongs to the ARG7 family.</text>
</comment>
<dbReference type="InterPro" id="IPR003676">
    <property type="entry name" value="SAUR_fam"/>
</dbReference>
<comment type="caution">
    <text evidence="3">The sequence shown here is derived from an EMBL/GenBank/DDBJ whole genome shotgun (WGS) entry which is preliminary data.</text>
</comment>
<dbReference type="PANTHER" id="PTHR31374:SF418">
    <property type="entry name" value="AUXIN-RESPONSIVE FAMILY PROTEIN"/>
    <property type="match status" value="1"/>
</dbReference>
<dbReference type="AlphaFoldDB" id="A0AAD7LMY0"/>
<dbReference type="Pfam" id="PF02519">
    <property type="entry name" value="Auxin_inducible"/>
    <property type="match status" value="1"/>
</dbReference>
<name>A0AAD7LMY0_QUISA</name>